<evidence type="ECO:0000313" key="1">
    <source>
        <dbReference type="EMBL" id="JAH69262.1"/>
    </source>
</evidence>
<organism evidence="1">
    <name type="scientific">Anguilla anguilla</name>
    <name type="common">European freshwater eel</name>
    <name type="synonym">Muraena anguilla</name>
    <dbReference type="NCBI Taxonomy" id="7936"/>
    <lineage>
        <taxon>Eukaryota</taxon>
        <taxon>Metazoa</taxon>
        <taxon>Chordata</taxon>
        <taxon>Craniata</taxon>
        <taxon>Vertebrata</taxon>
        <taxon>Euteleostomi</taxon>
        <taxon>Actinopterygii</taxon>
        <taxon>Neopterygii</taxon>
        <taxon>Teleostei</taxon>
        <taxon>Anguilliformes</taxon>
        <taxon>Anguillidae</taxon>
        <taxon>Anguilla</taxon>
    </lineage>
</organism>
<name>A0A0E9UTZ0_ANGAN</name>
<protein>
    <submittedName>
        <fullName evidence="1">Uncharacterized protein</fullName>
    </submittedName>
</protein>
<dbReference type="EMBL" id="GBXM01039315">
    <property type="protein sequence ID" value="JAH69262.1"/>
    <property type="molecule type" value="Transcribed_RNA"/>
</dbReference>
<reference evidence="1" key="2">
    <citation type="journal article" date="2015" name="Fish Shellfish Immunol.">
        <title>Early steps in the European eel (Anguilla anguilla)-Vibrio vulnificus interaction in the gills: Role of the RtxA13 toxin.</title>
        <authorList>
            <person name="Callol A."/>
            <person name="Pajuelo D."/>
            <person name="Ebbesson L."/>
            <person name="Teles M."/>
            <person name="MacKenzie S."/>
            <person name="Amaro C."/>
        </authorList>
    </citation>
    <scope>NUCLEOTIDE SEQUENCE</scope>
</reference>
<sequence>MQLELSDEDEDAITVEIMTDAQQLWRCFARTIFTGR</sequence>
<reference evidence="1" key="1">
    <citation type="submission" date="2014-11" db="EMBL/GenBank/DDBJ databases">
        <authorList>
            <person name="Amaro Gonzalez C."/>
        </authorList>
    </citation>
    <scope>NUCLEOTIDE SEQUENCE</scope>
</reference>
<dbReference type="AlphaFoldDB" id="A0A0E9UTZ0"/>
<accession>A0A0E9UTZ0</accession>
<proteinExistence type="predicted"/>